<accession>A0A7J7IBC5</accession>
<dbReference type="AlphaFoldDB" id="A0A7J7IBC5"/>
<feature type="domain" description="Cupin type-1" evidence="2">
    <location>
        <begin position="43"/>
        <end position="195"/>
    </location>
</feature>
<dbReference type="InterPro" id="IPR011051">
    <property type="entry name" value="RmlC_Cupin_sf"/>
</dbReference>
<evidence type="ECO:0000256" key="1">
    <source>
        <dbReference type="SAM" id="SignalP"/>
    </source>
</evidence>
<proteinExistence type="predicted"/>
<evidence type="ECO:0000313" key="3">
    <source>
        <dbReference type="EMBL" id="KAF6000386.1"/>
    </source>
</evidence>
<dbReference type="OrthoDB" id="10322420at2759"/>
<name>A0A7J7IBC5_9RHOD</name>
<keyword evidence="4" id="KW-1185">Reference proteome</keyword>
<dbReference type="InterPro" id="IPR050253">
    <property type="entry name" value="Seed_Storage-Functional"/>
</dbReference>
<feature type="signal peptide" evidence="1">
    <location>
        <begin position="1"/>
        <end position="23"/>
    </location>
</feature>
<keyword evidence="1" id="KW-0732">Signal</keyword>
<dbReference type="InterPro" id="IPR006045">
    <property type="entry name" value="Cupin_1"/>
</dbReference>
<feature type="chain" id="PRO_5029650853" description="Cupin type-1 domain-containing protein" evidence="1">
    <location>
        <begin position="24"/>
        <end position="215"/>
    </location>
</feature>
<dbReference type="SUPFAM" id="SSF51182">
    <property type="entry name" value="RmlC-like cupins"/>
    <property type="match status" value="1"/>
</dbReference>
<dbReference type="InterPro" id="IPR014710">
    <property type="entry name" value="RmlC-like_jellyroll"/>
</dbReference>
<evidence type="ECO:0000313" key="4">
    <source>
        <dbReference type="Proteomes" id="UP000530660"/>
    </source>
</evidence>
<dbReference type="PANTHER" id="PTHR31189">
    <property type="entry name" value="OS03G0336100 PROTEIN-RELATED"/>
    <property type="match status" value="1"/>
</dbReference>
<reference evidence="3 4" key="1">
    <citation type="journal article" date="2020" name="J. Phycol.">
        <title>Comparative genome analysis reveals Cyanidiococcus gen. nov., a new extremophilic red algal genus sister to Cyanidioschyzon (Cyanidioschyzonaceae, Rhodophyta).</title>
        <authorList>
            <person name="Liu S.-L."/>
            <person name="Chiang Y.-R."/>
            <person name="Yoon H.S."/>
            <person name="Fu H.-Y."/>
        </authorList>
    </citation>
    <scope>NUCLEOTIDE SEQUENCE [LARGE SCALE GENOMIC DNA]</scope>
    <source>
        <strain evidence="3 4">THAL066</strain>
    </source>
</reference>
<evidence type="ECO:0000259" key="2">
    <source>
        <dbReference type="SMART" id="SM00835"/>
    </source>
</evidence>
<organism evidence="3 4">
    <name type="scientific">Cyanidiococcus yangmingshanensis</name>
    <dbReference type="NCBI Taxonomy" id="2690220"/>
    <lineage>
        <taxon>Eukaryota</taxon>
        <taxon>Rhodophyta</taxon>
        <taxon>Bangiophyceae</taxon>
        <taxon>Cyanidiales</taxon>
        <taxon>Cyanidiaceae</taxon>
        <taxon>Cyanidiococcus</taxon>
    </lineage>
</organism>
<comment type="caution">
    <text evidence="3">The sequence shown here is derived from an EMBL/GenBank/DDBJ whole genome shotgun (WGS) entry which is preliminary data.</text>
</comment>
<dbReference type="Pfam" id="PF00190">
    <property type="entry name" value="Cupin_1"/>
    <property type="match status" value="1"/>
</dbReference>
<dbReference type="EMBL" id="VWRR01000020">
    <property type="protein sequence ID" value="KAF6000386.1"/>
    <property type="molecule type" value="Genomic_DNA"/>
</dbReference>
<gene>
    <name evidence="3" type="ORF">F1559_000435</name>
</gene>
<protein>
    <recommendedName>
        <fullName evidence="2">Cupin type-1 domain-containing protein</fullName>
    </recommendedName>
</protein>
<sequence>MRSLWLTLWCLWCVVALVQSVSARPQAGTIQELLEAPASEYVQNIFVNGAVALSTSAGSVRALEGAQNPLLNSVGAAALLFTLKKCSILEPHVHTNTPELYYAISGSGTFSLWSSNGSVVHLKTPITAGSYMVIPAGWPHMITGPETSSTPLTLIASYLSGAPQVYFLAGKGSVFEGTSATTMAAAFNVTPSAYTQFFGAQGGVGIVFNSTCLGH</sequence>
<dbReference type="Gene3D" id="2.60.120.10">
    <property type="entry name" value="Jelly Rolls"/>
    <property type="match status" value="1"/>
</dbReference>
<dbReference type="SMART" id="SM00835">
    <property type="entry name" value="Cupin_1"/>
    <property type="match status" value="1"/>
</dbReference>
<dbReference type="Proteomes" id="UP000530660">
    <property type="component" value="Unassembled WGS sequence"/>
</dbReference>